<evidence type="ECO:0000256" key="1">
    <source>
        <dbReference type="ARBA" id="ARBA00001974"/>
    </source>
</evidence>
<keyword evidence="5 6" id="KW-0560">Oxidoreductase</keyword>
<reference evidence="9" key="1">
    <citation type="journal article" date="2019" name="Int. J. Syst. Evol. Microbiol.">
        <title>The Global Catalogue of Microorganisms (GCM) 10K type strain sequencing project: providing services to taxonomists for standard genome sequencing and annotation.</title>
        <authorList>
            <consortium name="The Broad Institute Genomics Platform"/>
            <consortium name="The Broad Institute Genome Sequencing Center for Infectious Disease"/>
            <person name="Wu L."/>
            <person name="Ma J."/>
        </authorList>
    </citation>
    <scope>NUCLEOTIDE SEQUENCE [LARGE SCALE GENOMIC DNA]</scope>
    <source>
        <strain evidence="9">CCM 2767</strain>
    </source>
</reference>
<protein>
    <recommendedName>
        <fullName evidence="6">Glycerol-3-phosphate dehydrogenase</fullName>
        <ecNumber evidence="6">1.1.5.3</ecNumber>
    </recommendedName>
</protein>
<dbReference type="InterPro" id="IPR036188">
    <property type="entry name" value="FAD/NAD-bd_sf"/>
</dbReference>
<evidence type="ECO:0000313" key="9">
    <source>
        <dbReference type="Proteomes" id="UP000642180"/>
    </source>
</evidence>
<dbReference type="RefSeq" id="WP_188380938.1">
    <property type="nucleotide sequence ID" value="NZ_BMDI01000001.1"/>
</dbReference>
<dbReference type="SUPFAM" id="SSF51905">
    <property type="entry name" value="FAD/NAD(P)-binding domain"/>
    <property type="match status" value="1"/>
</dbReference>
<dbReference type="AlphaFoldDB" id="A0A8J3F3L0"/>
<comment type="catalytic activity">
    <reaction evidence="6">
        <text>a quinone + sn-glycerol 3-phosphate = dihydroxyacetone phosphate + a quinol</text>
        <dbReference type="Rhea" id="RHEA:18977"/>
        <dbReference type="ChEBI" id="CHEBI:24646"/>
        <dbReference type="ChEBI" id="CHEBI:57597"/>
        <dbReference type="ChEBI" id="CHEBI:57642"/>
        <dbReference type="ChEBI" id="CHEBI:132124"/>
        <dbReference type="EC" id="1.1.5.3"/>
    </reaction>
</comment>
<dbReference type="Pfam" id="PF01266">
    <property type="entry name" value="DAO"/>
    <property type="match status" value="1"/>
</dbReference>
<dbReference type="GO" id="GO:0004368">
    <property type="term" value="F:glycerol-3-phosphate dehydrogenase (quinone) activity"/>
    <property type="evidence" value="ECO:0007669"/>
    <property type="project" value="UniProtKB-EC"/>
</dbReference>
<dbReference type="Gene3D" id="3.50.50.60">
    <property type="entry name" value="FAD/NAD(P)-binding domain"/>
    <property type="match status" value="1"/>
</dbReference>
<dbReference type="PRINTS" id="PR01001">
    <property type="entry name" value="FADG3PDH"/>
</dbReference>
<comment type="caution">
    <text evidence="8">The sequence shown here is derived from an EMBL/GenBank/DDBJ whole genome shotgun (WGS) entry which is preliminary data.</text>
</comment>
<gene>
    <name evidence="8" type="primary">glpD</name>
    <name evidence="8" type="ORF">GCM10008066_18460</name>
</gene>
<evidence type="ECO:0000259" key="7">
    <source>
        <dbReference type="Pfam" id="PF01266"/>
    </source>
</evidence>
<dbReference type="InterPro" id="IPR038299">
    <property type="entry name" value="DAO_C_sf"/>
</dbReference>
<dbReference type="PANTHER" id="PTHR11985">
    <property type="entry name" value="GLYCEROL-3-PHOSPHATE DEHYDROGENASE"/>
    <property type="match status" value="1"/>
</dbReference>
<name>A0A8J3F3L0_9BURK</name>
<keyword evidence="3 6" id="KW-0285">Flavoprotein</keyword>
<dbReference type="PROSITE" id="PS00978">
    <property type="entry name" value="FAD_G3PDH_2"/>
    <property type="match status" value="1"/>
</dbReference>
<comment type="cofactor">
    <cofactor evidence="1 6">
        <name>FAD</name>
        <dbReference type="ChEBI" id="CHEBI:57692"/>
    </cofactor>
</comment>
<feature type="domain" description="FAD dependent oxidoreductase" evidence="7">
    <location>
        <begin position="6"/>
        <end position="328"/>
    </location>
</feature>
<accession>A0A8J3F3L0</accession>
<evidence type="ECO:0000256" key="3">
    <source>
        <dbReference type="ARBA" id="ARBA00022630"/>
    </source>
</evidence>
<dbReference type="InterPro" id="IPR000447">
    <property type="entry name" value="G3P_DH_FAD-dep"/>
</dbReference>
<dbReference type="EC" id="1.1.5.3" evidence="6"/>
<dbReference type="NCBIfam" id="NF008899">
    <property type="entry name" value="PRK12266.1"/>
    <property type="match status" value="1"/>
</dbReference>
<evidence type="ECO:0000256" key="6">
    <source>
        <dbReference type="RuleBase" id="RU361217"/>
    </source>
</evidence>
<dbReference type="GO" id="GO:0009331">
    <property type="term" value="C:glycerol-3-phosphate dehydrogenase (FAD) complex"/>
    <property type="evidence" value="ECO:0007669"/>
    <property type="project" value="UniProtKB-UniRule"/>
</dbReference>
<evidence type="ECO:0000256" key="2">
    <source>
        <dbReference type="ARBA" id="ARBA00007330"/>
    </source>
</evidence>
<keyword evidence="9" id="KW-1185">Reference proteome</keyword>
<organism evidence="8 9">
    <name type="scientific">Oxalicibacterium faecigallinarum</name>
    <dbReference type="NCBI Taxonomy" id="573741"/>
    <lineage>
        <taxon>Bacteria</taxon>
        <taxon>Pseudomonadati</taxon>
        <taxon>Pseudomonadota</taxon>
        <taxon>Betaproteobacteria</taxon>
        <taxon>Burkholderiales</taxon>
        <taxon>Oxalobacteraceae</taxon>
        <taxon>Oxalicibacterium</taxon>
    </lineage>
</organism>
<dbReference type="EMBL" id="BMDI01000001">
    <property type="protein sequence ID" value="GGI19314.1"/>
    <property type="molecule type" value="Genomic_DNA"/>
</dbReference>
<evidence type="ECO:0000313" key="8">
    <source>
        <dbReference type="EMBL" id="GGI19314.1"/>
    </source>
</evidence>
<proteinExistence type="inferred from homology"/>
<dbReference type="Gene3D" id="1.10.8.870">
    <property type="entry name" value="Alpha-glycerophosphate oxidase, cap domain"/>
    <property type="match status" value="1"/>
</dbReference>
<dbReference type="Proteomes" id="UP000642180">
    <property type="component" value="Unassembled WGS sequence"/>
</dbReference>
<dbReference type="GO" id="GO:0046168">
    <property type="term" value="P:glycerol-3-phosphate catabolic process"/>
    <property type="evidence" value="ECO:0007669"/>
    <property type="project" value="TreeGrafter"/>
</dbReference>
<sequence>MEQAYDILVIGGGINGAGIARDASGRGLSVVLCEKDALAAHTSSASTKLIHGGLRYLEQYEFALVRKALIEREVLMRIAPHIIHPLRFVMPHDQRQRPAWLIRLGLFLYDHLARRALLPGSAGIDLRQHPTGHPLKPGFVKGFAYSDAWVDDTRLVELNALDAKERGATVLAHTRCIAVTRRKDHWLAVLQSSDGQQQTVRANALVNAAGPWAAQFLHDTVHGRSGKSLRLVKGSHIVVRKLFDHDYAYIFQNSDGRIVFAIPYQHDYTLVGTTDVEYRGDPDHVAITPEETDYLCTLINRYFTRTISPADVIHSFSGVRPLVNDDDHQRTTAAAVTRDYKLELEKSAAPVLTVFGGKLTTYRKLAEEAVDLLAPLLGNNHARWTAHACLPGGDLAGETPSNAAVTGFDQYRERTQTRYPWLPPALLETYLHRYGTRIHCLLAGKNSLEDLGEKSGAGVYEAERAFRQRYEFG</sequence>
<dbReference type="PANTHER" id="PTHR11985:SF15">
    <property type="entry name" value="GLYCEROL-3-PHOSPHATE DEHYDROGENASE, MITOCHONDRIAL"/>
    <property type="match status" value="1"/>
</dbReference>
<dbReference type="Gene3D" id="3.30.9.10">
    <property type="entry name" value="D-Amino Acid Oxidase, subunit A, domain 2"/>
    <property type="match status" value="1"/>
</dbReference>
<keyword evidence="4" id="KW-0274">FAD</keyword>
<dbReference type="PROSITE" id="PS00977">
    <property type="entry name" value="FAD_G3PDH_1"/>
    <property type="match status" value="1"/>
</dbReference>
<dbReference type="InterPro" id="IPR006076">
    <property type="entry name" value="FAD-dep_OxRdtase"/>
</dbReference>
<dbReference type="NCBIfam" id="NF009906">
    <property type="entry name" value="PRK13369.1"/>
    <property type="match status" value="1"/>
</dbReference>
<comment type="similarity">
    <text evidence="2 6">Belongs to the FAD-dependent glycerol-3-phosphate dehydrogenase family.</text>
</comment>
<evidence type="ECO:0000256" key="4">
    <source>
        <dbReference type="ARBA" id="ARBA00022827"/>
    </source>
</evidence>
<evidence type="ECO:0000256" key="5">
    <source>
        <dbReference type="ARBA" id="ARBA00023002"/>
    </source>
</evidence>